<evidence type="ECO:0008006" key="4">
    <source>
        <dbReference type="Google" id="ProtNLM"/>
    </source>
</evidence>
<comment type="caution">
    <text evidence="2">The sequence shown here is derived from an EMBL/GenBank/DDBJ whole genome shotgun (WGS) entry which is preliminary data.</text>
</comment>
<feature type="region of interest" description="Disordered" evidence="1">
    <location>
        <begin position="34"/>
        <end position="79"/>
    </location>
</feature>
<dbReference type="EMBL" id="SPQZ01000007">
    <property type="protein sequence ID" value="TFV95072.1"/>
    <property type="molecule type" value="Genomic_DNA"/>
</dbReference>
<dbReference type="Proteomes" id="UP000298127">
    <property type="component" value="Unassembled WGS sequence"/>
</dbReference>
<organism evidence="2 3">
    <name type="scientific">Orlajensenia leifsoniae</name>
    <dbReference type="NCBI Taxonomy" id="2561933"/>
    <lineage>
        <taxon>Bacteria</taxon>
        <taxon>Bacillati</taxon>
        <taxon>Actinomycetota</taxon>
        <taxon>Actinomycetes</taxon>
        <taxon>Micrococcales</taxon>
        <taxon>Microbacteriaceae</taxon>
        <taxon>Orlajensenia</taxon>
    </lineage>
</organism>
<sequence length="277" mass="27159">MGSSPAYGAGGPCLDFDSITGGCPTSSGSINDGSVDINAHTGGSTDGDGGASDGGGDGGEAGGGDAAPPPDLIINPAVGDDGVDVSLRTLTGGDGDGGSVTCGAIVDCTPQEPTPPTVVTLDDIASFRPTTPSQTMEPDGWAVIGLPANFFTIAAAETEAGTLLGFDARVRFTPVGYSWASSDGASASSGTGGASWAALGVPEFTATPTSLTFTTTGRITVSASVDYAAEFSFAGQPWRPIAGTLTVSANDIIVTAAQAETVLVARDCVRNPSGPGC</sequence>
<gene>
    <name evidence="2" type="ORF">E4M00_15465</name>
</gene>
<dbReference type="RefSeq" id="WP_135121396.1">
    <property type="nucleotide sequence ID" value="NZ_SPQZ01000007.1"/>
</dbReference>
<evidence type="ECO:0000313" key="2">
    <source>
        <dbReference type="EMBL" id="TFV95072.1"/>
    </source>
</evidence>
<protein>
    <recommendedName>
        <fullName evidence="4">PKD domain-containing protein</fullName>
    </recommendedName>
</protein>
<feature type="compositionally biased region" description="Gly residues" evidence="1">
    <location>
        <begin position="44"/>
        <end position="65"/>
    </location>
</feature>
<reference evidence="2 3" key="1">
    <citation type="journal article" date="2018" name="J. Microbiol.">
        <title>Leifsonia flava sp. nov., a novel actinobacterium isolated from the rhizosphere of Aquilegia viridiflora.</title>
        <authorList>
            <person name="Cai Y."/>
            <person name="Tao W.Z."/>
            <person name="Ma Y.J."/>
            <person name="Cheng J."/>
            <person name="Zhang M.Y."/>
            <person name="Zhang Y.X."/>
        </authorList>
    </citation>
    <scope>NUCLEOTIDE SEQUENCE [LARGE SCALE GENOMIC DNA]</scope>
    <source>
        <strain evidence="2 3">SYP-B2174</strain>
    </source>
</reference>
<proteinExistence type="predicted"/>
<accession>A0A4Y9QTZ1</accession>
<evidence type="ECO:0000313" key="3">
    <source>
        <dbReference type="Proteomes" id="UP000298127"/>
    </source>
</evidence>
<name>A0A4Y9QTZ1_9MICO</name>
<keyword evidence="3" id="KW-1185">Reference proteome</keyword>
<evidence type="ECO:0000256" key="1">
    <source>
        <dbReference type="SAM" id="MobiDB-lite"/>
    </source>
</evidence>
<dbReference type="AlphaFoldDB" id="A0A4Y9QTZ1"/>